<dbReference type="AlphaFoldDB" id="A0A2X3BG11"/>
<name>A0A2X3BG11_9HELI</name>
<protein>
    <submittedName>
        <fullName evidence="2">Uncharacterized protein</fullName>
    </submittedName>
</protein>
<keyword evidence="1" id="KW-1133">Transmembrane helix</keyword>
<reference evidence="2 3" key="1">
    <citation type="submission" date="2018-06" db="EMBL/GenBank/DDBJ databases">
        <authorList>
            <consortium name="Pathogen Informatics"/>
            <person name="Doyle S."/>
        </authorList>
    </citation>
    <scope>NUCLEOTIDE SEQUENCE [LARGE SCALE GENOMIC DNA]</scope>
    <source>
        <strain evidence="2 3">NCTC13102</strain>
    </source>
</reference>
<dbReference type="EMBL" id="UAWL01000006">
    <property type="protein sequence ID" value="SQB99593.1"/>
    <property type="molecule type" value="Genomic_DNA"/>
</dbReference>
<evidence type="ECO:0000313" key="2">
    <source>
        <dbReference type="EMBL" id="SQB99593.1"/>
    </source>
</evidence>
<evidence type="ECO:0000256" key="1">
    <source>
        <dbReference type="SAM" id="Phobius"/>
    </source>
</evidence>
<dbReference type="RefSeq" id="WP_112059014.1">
    <property type="nucleotide sequence ID" value="NZ_UAWL01000006.1"/>
</dbReference>
<gene>
    <name evidence="2" type="ORF">NCTC13102_01918</name>
</gene>
<proteinExistence type="predicted"/>
<evidence type="ECO:0000313" key="3">
    <source>
        <dbReference type="Proteomes" id="UP000250166"/>
    </source>
</evidence>
<sequence length="142" mass="16049">MWRKHKVAGGRIITLPSLMWACGRNGVNSGCKHKSQAKISTNITTYAQAKQLTTLLKPLSLLKPLWHIFVFLLFSLKCSVFHKPSQSQVSSIMISPKSKVIFTPLLDNLWDNKLIKSYFILNFTYLLAALIILFNCGVALRL</sequence>
<feature type="transmembrane region" description="Helical" evidence="1">
    <location>
        <begin position="118"/>
        <end position="140"/>
    </location>
</feature>
<dbReference type="Proteomes" id="UP000250166">
    <property type="component" value="Unassembled WGS sequence"/>
</dbReference>
<accession>A0A2X3BG11</accession>
<keyword evidence="1" id="KW-0812">Transmembrane</keyword>
<organism evidence="2 3">
    <name type="scientific">Helicobacter fennelliae</name>
    <dbReference type="NCBI Taxonomy" id="215"/>
    <lineage>
        <taxon>Bacteria</taxon>
        <taxon>Pseudomonadati</taxon>
        <taxon>Campylobacterota</taxon>
        <taxon>Epsilonproteobacteria</taxon>
        <taxon>Campylobacterales</taxon>
        <taxon>Helicobacteraceae</taxon>
        <taxon>Helicobacter</taxon>
    </lineage>
</organism>
<keyword evidence="1" id="KW-0472">Membrane</keyword>